<dbReference type="SMART" id="SM00020">
    <property type="entry name" value="Tryp_SPc"/>
    <property type="match status" value="1"/>
</dbReference>
<keyword evidence="1" id="KW-1015">Disulfide bond</keyword>
<evidence type="ECO:0000256" key="1">
    <source>
        <dbReference type="ARBA" id="ARBA00023157"/>
    </source>
</evidence>
<keyword evidence="2" id="KW-0720">Serine protease</keyword>
<dbReference type="PROSITE" id="PS50240">
    <property type="entry name" value="TRYPSIN_DOM"/>
    <property type="match status" value="1"/>
</dbReference>
<dbReference type="CDD" id="cd00190">
    <property type="entry name" value="Tryp_SPc"/>
    <property type="match status" value="1"/>
</dbReference>
<dbReference type="GO" id="GO:0008233">
    <property type="term" value="F:peptidase activity"/>
    <property type="evidence" value="ECO:0007669"/>
    <property type="project" value="UniProtKB-KW"/>
</dbReference>
<dbReference type="PRINTS" id="PR00722">
    <property type="entry name" value="CHYMOTRYPSIN"/>
</dbReference>
<dbReference type="InterPro" id="IPR001314">
    <property type="entry name" value="Peptidase_S1A"/>
</dbReference>
<gene>
    <name evidence="5" type="primary">LOC101392982</name>
</gene>
<proteinExistence type="predicted"/>
<dbReference type="InterPro" id="IPR043504">
    <property type="entry name" value="Peptidase_S1_PA_chymotrypsin"/>
</dbReference>
<dbReference type="PANTHER" id="PTHR24253">
    <property type="entry name" value="TRANSMEMBRANE PROTEASE SERINE"/>
    <property type="match status" value="1"/>
</dbReference>
<dbReference type="SUPFAM" id="SSF50494">
    <property type="entry name" value="Trypsin-like serine proteases"/>
    <property type="match status" value="1"/>
</dbReference>
<feature type="domain" description="Peptidase S1" evidence="3">
    <location>
        <begin position="1"/>
        <end position="271"/>
    </location>
</feature>
<keyword evidence="2" id="KW-0378">Hydrolase</keyword>
<evidence type="ECO:0000313" key="5">
    <source>
        <dbReference type="RefSeq" id="XP_014648885.1"/>
    </source>
</evidence>
<evidence type="ECO:0000256" key="2">
    <source>
        <dbReference type="RuleBase" id="RU363034"/>
    </source>
</evidence>
<dbReference type="Proteomes" id="UP000694910">
    <property type="component" value="Unplaced"/>
</dbReference>
<dbReference type="InterPro" id="IPR001254">
    <property type="entry name" value="Trypsin_dom"/>
</dbReference>
<dbReference type="PROSITE" id="PS00134">
    <property type="entry name" value="TRYPSIN_HIS"/>
    <property type="match status" value="1"/>
</dbReference>
<organism evidence="4 5">
    <name type="scientific">Ceratotherium simum simum</name>
    <name type="common">Southern white rhinoceros</name>
    <dbReference type="NCBI Taxonomy" id="73337"/>
    <lineage>
        <taxon>Eukaryota</taxon>
        <taxon>Metazoa</taxon>
        <taxon>Chordata</taxon>
        <taxon>Craniata</taxon>
        <taxon>Vertebrata</taxon>
        <taxon>Euteleostomi</taxon>
        <taxon>Mammalia</taxon>
        <taxon>Eutheria</taxon>
        <taxon>Laurasiatheria</taxon>
        <taxon>Perissodactyla</taxon>
        <taxon>Rhinocerotidae</taxon>
        <taxon>Ceratotherium</taxon>
    </lineage>
</organism>
<protein>
    <submittedName>
        <fullName evidence="5">Serine protease 41</fullName>
    </submittedName>
</protein>
<accession>A0ABM1DAQ4</accession>
<evidence type="ECO:0000313" key="4">
    <source>
        <dbReference type="Proteomes" id="UP000694910"/>
    </source>
</evidence>
<dbReference type="GeneID" id="101392982"/>
<dbReference type="RefSeq" id="XP_014648885.1">
    <property type="nucleotide sequence ID" value="XM_014793399.1"/>
</dbReference>
<dbReference type="GO" id="GO:0006508">
    <property type="term" value="P:proteolysis"/>
    <property type="evidence" value="ECO:0007669"/>
    <property type="project" value="UniProtKB-KW"/>
</dbReference>
<dbReference type="InterPro" id="IPR033116">
    <property type="entry name" value="TRYPSIN_SER"/>
</dbReference>
<keyword evidence="4" id="KW-1185">Reference proteome</keyword>
<evidence type="ECO:0000259" key="3">
    <source>
        <dbReference type="PROSITE" id="PS50240"/>
    </source>
</evidence>
<dbReference type="Gene3D" id="2.40.10.10">
    <property type="entry name" value="Trypsin-like serine proteases"/>
    <property type="match status" value="1"/>
</dbReference>
<dbReference type="InterPro" id="IPR009003">
    <property type="entry name" value="Peptidase_S1_PA"/>
</dbReference>
<sequence length="301" mass="33619">MGGKDSVRGPWPWMGSLRLPKGHHCGASLLSRRWVLSAAHCLVKHKNPSEWTVQFGEQSSRPPFWNLWAFYHRYRVQDIIMYPQSQGALLNDIALLKLSSSVIYNKYVQPICVPASSSEFQNRNNCWVTGWGYLDEKNPGPLLWPAQHSLLTCFLLLLPAKRQDLCTHAEFLSLPETEVQVSIINNSRCNYLFQQPHVLKRIREDMICAGAEEGGIDSCKGDSGGPLTCEKNGLWIQVGIVSGGVGCGRPNQPGIYTNVSRYFSWIQTLMACSTPKPDPTQLLLPLALLWAAPLLQLAVCT</sequence>
<name>A0ABM1DAQ4_CERSS</name>
<dbReference type="PROSITE" id="PS00135">
    <property type="entry name" value="TRYPSIN_SER"/>
    <property type="match status" value="1"/>
</dbReference>
<dbReference type="Pfam" id="PF00089">
    <property type="entry name" value="Trypsin"/>
    <property type="match status" value="2"/>
</dbReference>
<keyword evidence="2 5" id="KW-0645">Protease</keyword>
<reference evidence="5" key="1">
    <citation type="submission" date="2025-08" db="UniProtKB">
        <authorList>
            <consortium name="RefSeq"/>
        </authorList>
    </citation>
    <scope>IDENTIFICATION</scope>
</reference>
<dbReference type="PANTHER" id="PTHR24253:SF79">
    <property type="entry name" value="SERINE PROTEASE 41"/>
    <property type="match status" value="1"/>
</dbReference>
<dbReference type="InterPro" id="IPR018114">
    <property type="entry name" value="TRYPSIN_HIS"/>
</dbReference>